<protein>
    <submittedName>
        <fullName evidence="1">Uncharacterized protein</fullName>
    </submittedName>
</protein>
<evidence type="ECO:0000313" key="1">
    <source>
        <dbReference type="EMBL" id="TXC78533.1"/>
    </source>
</evidence>
<keyword evidence="2" id="KW-1185">Reference proteome</keyword>
<dbReference type="EMBL" id="VORB01000006">
    <property type="protein sequence ID" value="TXC78533.1"/>
    <property type="molecule type" value="Genomic_DNA"/>
</dbReference>
<dbReference type="AlphaFoldDB" id="A0A5C6UYH3"/>
<reference evidence="1 2" key="1">
    <citation type="submission" date="2019-08" db="EMBL/GenBank/DDBJ databases">
        <title>Genome of Luteibaculum oceani JCM 18817.</title>
        <authorList>
            <person name="Bowman J.P."/>
        </authorList>
    </citation>
    <scope>NUCLEOTIDE SEQUENCE [LARGE SCALE GENOMIC DNA]</scope>
    <source>
        <strain evidence="1 2">JCM 18817</strain>
    </source>
</reference>
<sequence length="190" mass="22598">MHTLEPFYRWRSFYVASEDVNSPFYQREYSEFEFTHAIYDHVIHPQWDEIGSPTLFMKLIYADYMDGYAVIELIGEWNDCIHNDIMILKRDIIDELMNAGLSKFILIGENVLNFHSSDDCYYEEWFEDVEDLGGWIALINFREHVIQEFSSANIDHYFVCGGKLDDLSWRTLSPEKFCSNIEKYVQKRLA</sequence>
<gene>
    <name evidence="1" type="ORF">FRX97_07380</name>
</gene>
<accession>A0A5C6UYH3</accession>
<comment type="caution">
    <text evidence="1">The sequence shown here is derived from an EMBL/GenBank/DDBJ whole genome shotgun (WGS) entry which is preliminary data.</text>
</comment>
<name>A0A5C6UYH3_9FLAO</name>
<organism evidence="1 2">
    <name type="scientific">Luteibaculum oceani</name>
    <dbReference type="NCBI Taxonomy" id="1294296"/>
    <lineage>
        <taxon>Bacteria</taxon>
        <taxon>Pseudomonadati</taxon>
        <taxon>Bacteroidota</taxon>
        <taxon>Flavobacteriia</taxon>
        <taxon>Flavobacteriales</taxon>
        <taxon>Luteibaculaceae</taxon>
        <taxon>Luteibaculum</taxon>
    </lineage>
</organism>
<proteinExistence type="predicted"/>
<evidence type="ECO:0000313" key="2">
    <source>
        <dbReference type="Proteomes" id="UP000321168"/>
    </source>
</evidence>
<dbReference type="Proteomes" id="UP000321168">
    <property type="component" value="Unassembled WGS sequence"/>
</dbReference>
<dbReference type="OrthoDB" id="653988at2"/>
<dbReference type="RefSeq" id="WP_147014560.1">
    <property type="nucleotide sequence ID" value="NZ_VORB01000006.1"/>
</dbReference>